<organism evidence="8 9">
    <name type="scientific">Aspergillus sclerotialis</name>
    <dbReference type="NCBI Taxonomy" id="2070753"/>
    <lineage>
        <taxon>Eukaryota</taxon>
        <taxon>Fungi</taxon>
        <taxon>Dikarya</taxon>
        <taxon>Ascomycota</taxon>
        <taxon>Pezizomycotina</taxon>
        <taxon>Eurotiomycetes</taxon>
        <taxon>Eurotiomycetidae</taxon>
        <taxon>Eurotiales</taxon>
        <taxon>Aspergillaceae</taxon>
        <taxon>Aspergillus</taxon>
        <taxon>Aspergillus subgen. Polypaecilum</taxon>
    </lineage>
</organism>
<evidence type="ECO:0000256" key="1">
    <source>
        <dbReference type="ARBA" id="ARBA00004123"/>
    </source>
</evidence>
<name>A0A3A2ZN30_9EURO</name>
<evidence type="ECO:0000256" key="2">
    <source>
        <dbReference type="ARBA" id="ARBA00023015"/>
    </source>
</evidence>
<keyword evidence="3" id="KW-0238">DNA-binding</keyword>
<comment type="caution">
    <text evidence="8">The sequence shown here is derived from an EMBL/GenBank/DDBJ whole genome shotgun (WGS) entry which is preliminary data.</text>
</comment>
<dbReference type="PROSITE" id="PS00463">
    <property type="entry name" value="ZN2_CY6_FUNGAL_1"/>
    <property type="match status" value="1"/>
</dbReference>
<evidence type="ECO:0000256" key="5">
    <source>
        <dbReference type="ARBA" id="ARBA00023242"/>
    </source>
</evidence>
<keyword evidence="5" id="KW-0539">Nucleus</keyword>
<feature type="domain" description="Zn(2)-C6 fungal-type" evidence="7">
    <location>
        <begin position="21"/>
        <end position="50"/>
    </location>
</feature>
<dbReference type="PANTHER" id="PTHR47540">
    <property type="entry name" value="THIAMINE REPRESSIBLE GENES REGULATORY PROTEIN THI5"/>
    <property type="match status" value="1"/>
</dbReference>
<reference evidence="9" key="1">
    <citation type="submission" date="2017-02" db="EMBL/GenBank/DDBJ databases">
        <authorList>
            <person name="Tafer H."/>
            <person name="Lopandic K."/>
        </authorList>
    </citation>
    <scope>NUCLEOTIDE SEQUENCE [LARGE SCALE GENOMIC DNA]</scope>
    <source>
        <strain evidence="9">CBS 366.77</strain>
    </source>
</reference>
<dbReference type="EMBL" id="MVGC01000150">
    <property type="protein sequence ID" value="RJE22807.1"/>
    <property type="molecule type" value="Genomic_DNA"/>
</dbReference>
<protein>
    <recommendedName>
        <fullName evidence="7">Zn(2)-C6 fungal-type domain-containing protein</fullName>
    </recommendedName>
</protein>
<dbReference type="Pfam" id="PF00172">
    <property type="entry name" value="Zn_clus"/>
    <property type="match status" value="1"/>
</dbReference>
<proteinExistence type="predicted"/>
<evidence type="ECO:0000259" key="7">
    <source>
        <dbReference type="PROSITE" id="PS50048"/>
    </source>
</evidence>
<dbReference type="STRING" id="2070753.A0A3A2ZN30"/>
<accession>A0A3A2ZN30</accession>
<dbReference type="PROSITE" id="PS50048">
    <property type="entry name" value="ZN2_CY6_FUNGAL_2"/>
    <property type="match status" value="1"/>
</dbReference>
<sequence>MDTPKSNLSSTETSLHGLRKSCVFCRSRKIRCSGGHVCAACRERNLNCVYSPEAKKGRPKRKVPLSEPHYQRELSMTRSERVQQPLIPPSPKSTSGENEFGRSPSRISPDTNDSPDRVAERQSNTVGQGLELMFKEYFIRKSGSSSNIFQNSIASFLRRVPQSSPSEHSQAQPRFWPPMGSSHFWPKEW</sequence>
<gene>
    <name evidence="8" type="ORF">PHISCL_04865</name>
</gene>
<keyword evidence="4" id="KW-0804">Transcription</keyword>
<evidence type="ECO:0000256" key="4">
    <source>
        <dbReference type="ARBA" id="ARBA00023163"/>
    </source>
</evidence>
<dbReference type="GO" id="GO:0000981">
    <property type="term" value="F:DNA-binding transcription factor activity, RNA polymerase II-specific"/>
    <property type="evidence" value="ECO:0007669"/>
    <property type="project" value="InterPro"/>
</dbReference>
<feature type="compositionally biased region" description="Polar residues" evidence="6">
    <location>
        <begin position="163"/>
        <end position="172"/>
    </location>
</feature>
<keyword evidence="9" id="KW-1185">Reference proteome</keyword>
<keyword evidence="2" id="KW-0805">Transcription regulation</keyword>
<dbReference type="GO" id="GO:0043565">
    <property type="term" value="F:sequence-specific DNA binding"/>
    <property type="evidence" value="ECO:0007669"/>
    <property type="project" value="TreeGrafter"/>
</dbReference>
<dbReference type="SUPFAM" id="SSF57701">
    <property type="entry name" value="Zn2/Cys6 DNA-binding domain"/>
    <property type="match status" value="1"/>
</dbReference>
<evidence type="ECO:0000256" key="3">
    <source>
        <dbReference type="ARBA" id="ARBA00023125"/>
    </source>
</evidence>
<dbReference type="OrthoDB" id="5069333at2759"/>
<evidence type="ECO:0000313" key="9">
    <source>
        <dbReference type="Proteomes" id="UP000266188"/>
    </source>
</evidence>
<dbReference type="InterPro" id="IPR001138">
    <property type="entry name" value="Zn2Cys6_DnaBD"/>
</dbReference>
<dbReference type="GO" id="GO:0008270">
    <property type="term" value="F:zinc ion binding"/>
    <property type="evidence" value="ECO:0007669"/>
    <property type="project" value="InterPro"/>
</dbReference>
<feature type="region of interest" description="Disordered" evidence="6">
    <location>
        <begin position="54"/>
        <end position="124"/>
    </location>
</feature>
<dbReference type="InterPro" id="IPR051711">
    <property type="entry name" value="Stress_Response_Reg"/>
</dbReference>
<evidence type="ECO:0000313" key="8">
    <source>
        <dbReference type="EMBL" id="RJE22807.1"/>
    </source>
</evidence>
<dbReference type="GO" id="GO:0005634">
    <property type="term" value="C:nucleus"/>
    <property type="evidence" value="ECO:0007669"/>
    <property type="project" value="UniProtKB-SubCell"/>
</dbReference>
<dbReference type="Gene3D" id="4.10.240.10">
    <property type="entry name" value="Zn(2)-C6 fungal-type DNA-binding domain"/>
    <property type="match status" value="1"/>
</dbReference>
<dbReference type="AlphaFoldDB" id="A0A3A2ZN30"/>
<dbReference type="SMART" id="SM00066">
    <property type="entry name" value="GAL4"/>
    <property type="match status" value="1"/>
</dbReference>
<dbReference type="GO" id="GO:0045944">
    <property type="term" value="P:positive regulation of transcription by RNA polymerase II"/>
    <property type="evidence" value="ECO:0007669"/>
    <property type="project" value="TreeGrafter"/>
</dbReference>
<dbReference type="PANTHER" id="PTHR47540:SF2">
    <property type="entry name" value="ZN(II)2CYS6 TRANSCRIPTION FACTOR (EUROFUNG)"/>
    <property type="match status" value="1"/>
</dbReference>
<dbReference type="Proteomes" id="UP000266188">
    <property type="component" value="Unassembled WGS sequence"/>
</dbReference>
<dbReference type="CDD" id="cd00067">
    <property type="entry name" value="GAL4"/>
    <property type="match status" value="1"/>
</dbReference>
<evidence type="ECO:0000256" key="6">
    <source>
        <dbReference type="SAM" id="MobiDB-lite"/>
    </source>
</evidence>
<dbReference type="InterPro" id="IPR036864">
    <property type="entry name" value="Zn2-C6_fun-type_DNA-bd_sf"/>
</dbReference>
<comment type="subcellular location">
    <subcellularLocation>
        <location evidence="1">Nucleus</location>
    </subcellularLocation>
</comment>
<feature type="region of interest" description="Disordered" evidence="6">
    <location>
        <begin position="163"/>
        <end position="189"/>
    </location>
</feature>